<reference evidence="1 2" key="1">
    <citation type="journal article" date="2024" name="G3 (Bethesda)">
        <title>Genome assembly of Hibiscus sabdariffa L. provides insights into metabolisms of medicinal natural products.</title>
        <authorList>
            <person name="Kim T."/>
        </authorList>
    </citation>
    <scope>NUCLEOTIDE SEQUENCE [LARGE SCALE GENOMIC DNA]</scope>
    <source>
        <strain evidence="1">TK-2024</strain>
        <tissue evidence="1">Old leaves</tissue>
    </source>
</reference>
<evidence type="ECO:0000313" key="2">
    <source>
        <dbReference type="Proteomes" id="UP001472677"/>
    </source>
</evidence>
<proteinExistence type="predicted"/>
<dbReference type="EMBL" id="JBBPBM010000006">
    <property type="protein sequence ID" value="KAK8578958.1"/>
    <property type="molecule type" value="Genomic_DNA"/>
</dbReference>
<dbReference type="Proteomes" id="UP001472677">
    <property type="component" value="Unassembled WGS sequence"/>
</dbReference>
<evidence type="ECO:0000313" key="1">
    <source>
        <dbReference type="EMBL" id="KAK8578958.1"/>
    </source>
</evidence>
<sequence>MADTDSYTKRQQPVIIPVFPSQAPEFINQTLLSRSWELLRLLFVGIVVSYGLFSRRNDETEKEINNNNSKFDSVQSLMSRFLQVLSVFDDEGENISGSDDSKVQTWSSQYHRNEPPVFGSEEKPLLLPVRSLKSRVSEGNHVETSRESIASTSSFRRWNSSLSSKRENGETLGEIMNESNVVLPSPIPWVWIWKIGNEGRH</sequence>
<comment type="caution">
    <text evidence="1">The sequence shown here is derived from an EMBL/GenBank/DDBJ whole genome shotgun (WGS) entry which is preliminary data.</text>
</comment>
<protein>
    <submittedName>
        <fullName evidence="1">Uncharacterized protein</fullName>
    </submittedName>
</protein>
<gene>
    <name evidence="1" type="ORF">V6N12_069298</name>
</gene>
<accession>A0ABR2FDE5</accession>
<keyword evidence="2" id="KW-1185">Reference proteome</keyword>
<dbReference type="PANTHER" id="PTHR34059:SF1">
    <property type="entry name" value="EXPRESSED PROTEIN"/>
    <property type="match status" value="1"/>
</dbReference>
<name>A0ABR2FDE5_9ROSI</name>
<organism evidence="1 2">
    <name type="scientific">Hibiscus sabdariffa</name>
    <name type="common">roselle</name>
    <dbReference type="NCBI Taxonomy" id="183260"/>
    <lineage>
        <taxon>Eukaryota</taxon>
        <taxon>Viridiplantae</taxon>
        <taxon>Streptophyta</taxon>
        <taxon>Embryophyta</taxon>
        <taxon>Tracheophyta</taxon>
        <taxon>Spermatophyta</taxon>
        <taxon>Magnoliopsida</taxon>
        <taxon>eudicotyledons</taxon>
        <taxon>Gunneridae</taxon>
        <taxon>Pentapetalae</taxon>
        <taxon>rosids</taxon>
        <taxon>malvids</taxon>
        <taxon>Malvales</taxon>
        <taxon>Malvaceae</taxon>
        <taxon>Malvoideae</taxon>
        <taxon>Hibiscus</taxon>
    </lineage>
</organism>
<dbReference type="PANTHER" id="PTHR34059">
    <property type="entry name" value="EXPRESSED PROTEIN"/>
    <property type="match status" value="1"/>
</dbReference>